<evidence type="ECO:0000313" key="3">
    <source>
        <dbReference type="EMBL" id="GEL57630.1"/>
    </source>
</evidence>
<evidence type="ECO:0000256" key="1">
    <source>
        <dbReference type="SAM" id="SignalP"/>
    </source>
</evidence>
<evidence type="ECO:0000313" key="2">
    <source>
        <dbReference type="EMBL" id="GAN60010.1"/>
    </source>
</evidence>
<proteinExistence type="predicted"/>
<feature type="chain" id="PRO_5030005719" evidence="1">
    <location>
        <begin position="30"/>
        <end position="213"/>
    </location>
</feature>
<keyword evidence="1" id="KW-0732">Signal</keyword>
<keyword evidence="5" id="KW-1185">Reference proteome</keyword>
<comment type="caution">
    <text evidence="2">The sequence shown here is derived from an EMBL/GenBank/DDBJ whole genome shotgun (WGS) entry which is preliminary data.</text>
</comment>
<dbReference type="EMBL" id="BAMV01000008">
    <property type="protein sequence ID" value="GAN60010.1"/>
    <property type="molecule type" value="Genomic_DNA"/>
</dbReference>
<dbReference type="STRING" id="1231339.Abci_008_143"/>
<dbReference type="Proteomes" id="UP000321891">
    <property type="component" value="Unassembled WGS sequence"/>
</dbReference>
<accession>A0A6N3SJW4</accession>
<feature type="signal peptide" evidence="1">
    <location>
        <begin position="1"/>
        <end position="29"/>
    </location>
</feature>
<evidence type="ECO:0000313" key="5">
    <source>
        <dbReference type="Proteomes" id="UP000321891"/>
    </source>
</evidence>
<accession>A0A0D6N2Q7</accession>
<reference evidence="2 4" key="1">
    <citation type="submission" date="2012-11" db="EMBL/GenBank/DDBJ databases">
        <title>Whole genome sequence of Acetobacter cibinongensis 4H-1.</title>
        <authorList>
            <person name="Azuma Y."/>
            <person name="Higashiura N."/>
            <person name="Hirakawa H."/>
            <person name="Matsushita K."/>
        </authorList>
    </citation>
    <scope>NUCLEOTIDE SEQUENCE [LARGE SCALE GENOMIC DNA]</scope>
    <source>
        <strain evidence="2 4">4H-1</strain>
    </source>
</reference>
<protein>
    <submittedName>
        <fullName evidence="2">Uncharacterized protein</fullName>
    </submittedName>
</protein>
<organism evidence="2 4">
    <name type="scientific">Acetobacter cibinongensis</name>
    <dbReference type="NCBI Taxonomy" id="146475"/>
    <lineage>
        <taxon>Bacteria</taxon>
        <taxon>Pseudomonadati</taxon>
        <taxon>Pseudomonadota</taxon>
        <taxon>Alphaproteobacteria</taxon>
        <taxon>Acetobacterales</taxon>
        <taxon>Acetobacteraceae</taxon>
        <taxon>Acetobacter</taxon>
    </lineage>
</organism>
<name>A0A0D6N2Q7_9PROT</name>
<dbReference type="AlphaFoldDB" id="A0A0D6N2Q7"/>
<gene>
    <name evidence="2" type="ORF">Abci_008_143</name>
    <name evidence="3" type="ORF">ACI01nite_02320</name>
</gene>
<evidence type="ECO:0000313" key="4">
    <source>
        <dbReference type="Proteomes" id="UP000032671"/>
    </source>
</evidence>
<sequence>MRLGRALPACVLAGASMVLVGGITVPSHAQTGAPVASGASSDACNQTAPCITPSTDADVLYELASPTGDATMKQRMRWQVASLRQRLDPENSSVFMVTSWPEHTLSVVDVPRHKQSTMPAPSQNLTPPGHPAMIGTYARLGSSIVAGESCTVWRTKDTDGHANDVCYTSDGLLLQVAQGQQITVRALSVSRSPQPDSVFAIPAGLRQEAPATP</sequence>
<reference evidence="3 5" key="2">
    <citation type="submission" date="2019-07" db="EMBL/GenBank/DDBJ databases">
        <title>Whole genome shotgun sequence of Acetobacter cibinongensis NBRC 16605.</title>
        <authorList>
            <person name="Hosoyama A."/>
            <person name="Uohara A."/>
            <person name="Ohji S."/>
            <person name="Ichikawa N."/>
        </authorList>
    </citation>
    <scope>NUCLEOTIDE SEQUENCE [LARGE SCALE GENOMIC DNA]</scope>
    <source>
        <strain evidence="3 5">NBRC 16605</strain>
    </source>
</reference>
<dbReference type="EMBL" id="BJVU01000001">
    <property type="protein sequence ID" value="GEL57630.1"/>
    <property type="molecule type" value="Genomic_DNA"/>
</dbReference>
<dbReference type="Proteomes" id="UP000032671">
    <property type="component" value="Unassembled WGS sequence"/>
</dbReference>